<evidence type="ECO:0000313" key="2">
    <source>
        <dbReference type="EMBL" id="CAB4919791.1"/>
    </source>
</evidence>
<feature type="transmembrane region" description="Helical" evidence="1">
    <location>
        <begin position="183"/>
        <end position="205"/>
    </location>
</feature>
<sequence length="223" mass="22822">MLRRIVTGFLALVFLAIAGLGLAGAGWLWSTFSSEGIVSEPLGRITGTPGSQAIVIDVERVGGEIPYLPVTGEAALIATPAVGAPGPPEMFIAQAPAEAANEYLSGARYDVGRYADGTWSLTSVPGFRDLDSPEGMAWASSSVGPSARLLLAVDTPTTVIVMNADGSPPVDVLLAVQMKVPDAVTIAVVLAIIALIALVIGLLCLRAALGRGRPRGGHEAVNA</sequence>
<gene>
    <name evidence="2" type="ORF">UFOPK3720_00159</name>
</gene>
<evidence type="ECO:0000256" key="1">
    <source>
        <dbReference type="SAM" id="Phobius"/>
    </source>
</evidence>
<organism evidence="2">
    <name type="scientific">freshwater metagenome</name>
    <dbReference type="NCBI Taxonomy" id="449393"/>
    <lineage>
        <taxon>unclassified sequences</taxon>
        <taxon>metagenomes</taxon>
        <taxon>ecological metagenomes</taxon>
    </lineage>
</organism>
<dbReference type="EMBL" id="CAFBNB010000017">
    <property type="protein sequence ID" value="CAB4919791.1"/>
    <property type="molecule type" value="Genomic_DNA"/>
</dbReference>
<reference evidence="2" key="1">
    <citation type="submission" date="2020-05" db="EMBL/GenBank/DDBJ databases">
        <authorList>
            <person name="Chiriac C."/>
            <person name="Salcher M."/>
            <person name="Ghai R."/>
            <person name="Kavagutti S V."/>
        </authorList>
    </citation>
    <scope>NUCLEOTIDE SEQUENCE</scope>
</reference>
<name>A0A6J7HFM8_9ZZZZ</name>
<keyword evidence="1" id="KW-1133">Transmembrane helix</keyword>
<protein>
    <submittedName>
        <fullName evidence="2">Unannotated protein</fullName>
    </submittedName>
</protein>
<keyword evidence="1" id="KW-0472">Membrane</keyword>
<keyword evidence="1" id="KW-0812">Transmembrane</keyword>
<proteinExistence type="predicted"/>
<dbReference type="AlphaFoldDB" id="A0A6J7HFM8"/>
<accession>A0A6J7HFM8</accession>